<protein>
    <submittedName>
        <fullName evidence="1">Uncharacterized protein</fullName>
    </submittedName>
</protein>
<accession>A0A9W6V350</accession>
<dbReference type="RefSeq" id="WP_285739543.1">
    <property type="nucleotide sequence ID" value="NZ_BSSA01000029.1"/>
</dbReference>
<dbReference type="AlphaFoldDB" id="A0A9W6V350"/>
<comment type="caution">
    <text evidence="1">The sequence shown here is derived from an EMBL/GenBank/DDBJ whole genome shotgun (WGS) entry which is preliminary data.</text>
</comment>
<dbReference type="SUPFAM" id="SSF50969">
    <property type="entry name" value="YVTN repeat-like/Quinoprotein amine dehydrogenase"/>
    <property type="match status" value="1"/>
</dbReference>
<organism evidence="1 2">
    <name type="scientific">Kitasatospora phosalacinea</name>
    <dbReference type="NCBI Taxonomy" id="2065"/>
    <lineage>
        <taxon>Bacteria</taxon>
        <taxon>Bacillati</taxon>
        <taxon>Actinomycetota</taxon>
        <taxon>Actinomycetes</taxon>
        <taxon>Kitasatosporales</taxon>
        <taxon>Streptomycetaceae</taxon>
        <taxon>Kitasatospora</taxon>
    </lineage>
</organism>
<name>A0A9W6V350_9ACTN</name>
<gene>
    <name evidence="1" type="ORF">Kpho02_62220</name>
</gene>
<dbReference type="InterPro" id="IPR011044">
    <property type="entry name" value="Quino_amine_DH_bsu"/>
</dbReference>
<evidence type="ECO:0000313" key="2">
    <source>
        <dbReference type="Proteomes" id="UP001165041"/>
    </source>
</evidence>
<evidence type="ECO:0000313" key="1">
    <source>
        <dbReference type="EMBL" id="GLW73924.1"/>
    </source>
</evidence>
<dbReference type="Proteomes" id="UP001165041">
    <property type="component" value="Unassembled WGS sequence"/>
</dbReference>
<reference evidence="1" key="1">
    <citation type="submission" date="2023-02" db="EMBL/GenBank/DDBJ databases">
        <title>Kitasatospora phosalacinea NBRC 14627.</title>
        <authorList>
            <person name="Ichikawa N."/>
            <person name="Sato H."/>
            <person name="Tonouchi N."/>
        </authorList>
    </citation>
    <scope>NUCLEOTIDE SEQUENCE</scope>
    <source>
        <strain evidence="1">NBRC 14627</strain>
    </source>
</reference>
<sequence length="323" mass="34644">MSETPAHRPPTTRLVGGAICVYDTTGPSFGELAPVAVLHPREGDEPSSYAVGHDLTRAYYATLDGAVCTAADGTELWRSDIEPKWSDHYGHRPSCGLSPDGRHLWLYQPDAMAGRGRGDRWTVLDAATGETLGGFDLETVGHGGVHLAHPGSGEVLLDVGEGQDGTVVFRGSFTDGTPQLVTYPWTDRCLIDLSPDGRHFLTVDHGQGDLTVHAYPDGEAVFTLTVDDFGYDGEECEAVIEWTGGYLDPDTLAVVLCGEVEESGEEWLRSFRVDARTGRILGAFDSGAEDSYDLRPLGDGSWLTTADSGHPVRRTLPATAPTA</sequence>
<dbReference type="EMBL" id="BSSA01000029">
    <property type="protein sequence ID" value="GLW73924.1"/>
    <property type="molecule type" value="Genomic_DNA"/>
</dbReference>
<proteinExistence type="predicted"/>